<proteinExistence type="predicted"/>
<evidence type="ECO:0000313" key="1">
    <source>
        <dbReference type="EMBL" id="MPM17963.1"/>
    </source>
</evidence>
<comment type="caution">
    <text evidence="1">The sequence shown here is derived from an EMBL/GenBank/DDBJ whole genome shotgun (WGS) entry which is preliminary data.</text>
</comment>
<protein>
    <submittedName>
        <fullName evidence="1">Uncharacterized protein</fullName>
    </submittedName>
</protein>
<organism evidence="1">
    <name type="scientific">bioreactor metagenome</name>
    <dbReference type="NCBI Taxonomy" id="1076179"/>
    <lineage>
        <taxon>unclassified sequences</taxon>
        <taxon>metagenomes</taxon>
        <taxon>ecological metagenomes</taxon>
    </lineage>
</organism>
<reference evidence="1" key="1">
    <citation type="submission" date="2019-08" db="EMBL/GenBank/DDBJ databases">
        <authorList>
            <person name="Kucharzyk K."/>
            <person name="Murdoch R.W."/>
            <person name="Higgins S."/>
            <person name="Loffler F."/>
        </authorList>
    </citation>
    <scope>NUCLEOTIDE SEQUENCE</scope>
</reference>
<dbReference type="AlphaFoldDB" id="A0A644XUI9"/>
<dbReference type="EMBL" id="VSSQ01002895">
    <property type="protein sequence ID" value="MPM17963.1"/>
    <property type="molecule type" value="Genomic_DNA"/>
</dbReference>
<name>A0A644XUI9_9ZZZZ</name>
<gene>
    <name evidence="1" type="ORF">SDC9_64363</name>
</gene>
<accession>A0A644XUI9</accession>
<sequence length="77" mass="8666">MGADAGVKPHEANQMISDAIDLLVQISIRHEVRRVTAISIIAKDLKNGDVFFEPIYRYIEESSATEPRWEKLGIAIQ</sequence>